<evidence type="ECO:0000313" key="4">
    <source>
        <dbReference type="Proteomes" id="UP000215256"/>
    </source>
</evidence>
<gene>
    <name evidence="2" type="ORF">CES85_1543</name>
    <name evidence="3" type="ORF">F3W84_12650</name>
</gene>
<reference evidence="2 4" key="1">
    <citation type="submission" date="2017-07" db="EMBL/GenBank/DDBJ databases">
        <title>Phylogenetic study on the rhizospheric bacterium Ochrobactrum sp. A44.</title>
        <authorList>
            <person name="Krzyzanowska D.M."/>
            <person name="Ossowicki A."/>
            <person name="Rajewska M."/>
            <person name="Maciag T."/>
            <person name="Kaczynski Z."/>
            <person name="Czerwicka M."/>
            <person name="Jafra S."/>
        </authorList>
    </citation>
    <scope>NUCLEOTIDE SEQUENCE [LARGE SCALE GENOMIC DNA]</scope>
    <source>
        <strain evidence="2 4">A44</strain>
    </source>
</reference>
<protein>
    <submittedName>
        <fullName evidence="3">DUF4169 family protein</fullName>
    </submittedName>
</protein>
<proteinExistence type="predicted"/>
<accession>A0A248UJL1</accession>
<dbReference type="EMBL" id="VYXQ01000011">
    <property type="protein sequence ID" value="KAA9367571.1"/>
    <property type="molecule type" value="Genomic_DNA"/>
</dbReference>
<dbReference type="AlphaFoldDB" id="A0A248UJL1"/>
<reference evidence="3 5" key="2">
    <citation type="submission" date="2019-09" db="EMBL/GenBank/DDBJ databases">
        <title>Biological control of the noxious weed angled onion (Allium triquetrum) thwarted by endophytic bacteria in Victoria, Australia.</title>
        <authorList>
            <person name="Tehranchian P."/>
            <person name="Adair R.J."/>
            <person name="Van T.H."/>
            <person name="Morrison P.D."/>
            <person name="Williams H."/>
            <person name="Lawrie A.C."/>
        </authorList>
    </citation>
    <scope>NUCLEOTIDE SEQUENCE [LARGE SCALE GENOMIC DNA]</scope>
    <source>
        <strain evidence="3 5">RPTAtOch1</strain>
    </source>
</reference>
<dbReference type="KEGG" id="och:CES85_1543"/>
<dbReference type="RefSeq" id="WP_095446939.1">
    <property type="nucleotide sequence ID" value="NZ_CP022604.1"/>
</dbReference>
<keyword evidence="5" id="KW-1185">Reference proteome</keyword>
<dbReference type="Pfam" id="PF13770">
    <property type="entry name" value="DUF4169"/>
    <property type="match status" value="1"/>
</dbReference>
<evidence type="ECO:0000313" key="3">
    <source>
        <dbReference type="EMBL" id="KAA9367571.1"/>
    </source>
</evidence>
<dbReference type="Proteomes" id="UP000215256">
    <property type="component" value="Chromosome 1"/>
</dbReference>
<organism evidence="2 4">
    <name type="scientific">Ochrobactrum quorumnocens</name>
    <dbReference type="NCBI Taxonomy" id="271865"/>
    <lineage>
        <taxon>Bacteria</taxon>
        <taxon>Pseudomonadati</taxon>
        <taxon>Pseudomonadota</taxon>
        <taxon>Alphaproteobacteria</taxon>
        <taxon>Hyphomicrobiales</taxon>
        <taxon>Brucellaceae</taxon>
        <taxon>Brucella/Ochrobactrum group</taxon>
        <taxon>Ochrobactrum</taxon>
    </lineage>
</organism>
<feature type="compositionally biased region" description="Basic and acidic residues" evidence="1">
    <location>
        <begin position="39"/>
        <end position="48"/>
    </location>
</feature>
<dbReference type="OrthoDB" id="7173889at2"/>
<evidence type="ECO:0000313" key="2">
    <source>
        <dbReference type="EMBL" id="ASV86449.1"/>
    </source>
</evidence>
<evidence type="ECO:0000313" key="5">
    <source>
        <dbReference type="Proteomes" id="UP000327108"/>
    </source>
</evidence>
<name>A0A248UJL1_9HYPH</name>
<dbReference type="InterPro" id="IPR025227">
    <property type="entry name" value="DUF4169"/>
</dbReference>
<feature type="region of interest" description="Disordered" evidence="1">
    <location>
        <begin position="1"/>
        <end position="25"/>
    </location>
</feature>
<sequence length="66" mass="7728">MSEIINLRQFKKNKARASKEKQAEQNRVLFGRTKAEKDFAQAETRKTENFLANNKLDSRDKPDENT</sequence>
<dbReference type="Proteomes" id="UP000327108">
    <property type="component" value="Unassembled WGS sequence"/>
</dbReference>
<feature type="region of interest" description="Disordered" evidence="1">
    <location>
        <begin position="39"/>
        <end position="66"/>
    </location>
</feature>
<dbReference type="EMBL" id="CP022604">
    <property type="protein sequence ID" value="ASV86449.1"/>
    <property type="molecule type" value="Genomic_DNA"/>
</dbReference>
<feature type="compositionally biased region" description="Basic and acidic residues" evidence="1">
    <location>
        <begin position="56"/>
        <end position="66"/>
    </location>
</feature>
<evidence type="ECO:0000256" key="1">
    <source>
        <dbReference type="SAM" id="MobiDB-lite"/>
    </source>
</evidence>